<dbReference type="RefSeq" id="WP_206983738.1">
    <property type="nucleotide sequence ID" value="NZ_JAFLQZ010000004.1"/>
</dbReference>
<gene>
    <name evidence="1" type="ORF">J0X19_08170</name>
</gene>
<dbReference type="InterPro" id="IPR040547">
    <property type="entry name" value="CdiI"/>
</dbReference>
<dbReference type="Pfam" id="PF18616">
    <property type="entry name" value="CdiI_3"/>
    <property type="match status" value="1"/>
</dbReference>
<dbReference type="AlphaFoldDB" id="A0A939EVD0"/>
<dbReference type="CDD" id="cd20691">
    <property type="entry name" value="CdiI_EC536-like"/>
    <property type="match status" value="1"/>
</dbReference>
<accession>A0A939EVD0</accession>
<dbReference type="EMBL" id="JAFLQZ010000004">
    <property type="protein sequence ID" value="MBO0357916.1"/>
    <property type="molecule type" value="Genomic_DNA"/>
</dbReference>
<keyword evidence="2" id="KW-1185">Reference proteome</keyword>
<reference evidence="1" key="1">
    <citation type="submission" date="2021-03" db="EMBL/GenBank/DDBJ databases">
        <authorList>
            <person name="Kim M.K."/>
        </authorList>
    </citation>
    <scope>NUCLEOTIDE SEQUENCE</scope>
    <source>
        <strain evidence="1">BT186</strain>
    </source>
</reference>
<protein>
    <submittedName>
        <fullName evidence="1">Uncharacterized protein</fullName>
    </submittedName>
</protein>
<proteinExistence type="predicted"/>
<name>A0A939EVD0_9BACT</name>
<sequence length="144" mass="17125">MQVDTEQSLEQIENEYWDEPTYDSYLVNTCHGLRKKPLQDFTVEDLRIMIGQNISLDILIPIAFDQLKQNIMAEGNFYPGDLLQNILRVDRSYWLRNPIIHRRLNKLYRNNFPSIEKRVGKSITKTVFKEIIDSFEKFNRLNVS</sequence>
<evidence type="ECO:0000313" key="1">
    <source>
        <dbReference type="EMBL" id="MBO0357916.1"/>
    </source>
</evidence>
<dbReference type="Proteomes" id="UP000664144">
    <property type="component" value="Unassembled WGS sequence"/>
</dbReference>
<comment type="caution">
    <text evidence="1">The sequence shown here is derived from an EMBL/GenBank/DDBJ whole genome shotgun (WGS) entry which is preliminary data.</text>
</comment>
<organism evidence="1 2">
    <name type="scientific">Hymenobacter telluris</name>
    <dbReference type="NCBI Taxonomy" id="2816474"/>
    <lineage>
        <taxon>Bacteria</taxon>
        <taxon>Pseudomonadati</taxon>
        <taxon>Bacteroidota</taxon>
        <taxon>Cytophagia</taxon>
        <taxon>Cytophagales</taxon>
        <taxon>Hymenobacteraceae</taxon>
        <taxon>Hymenobacter</taxon>
    </lineage>
</organism>
<evidence type="ECO:0000313" key="2">
    <source>
        <dbReference type="Proteomes" id="UP000664144"/>
    </source>
</evidence>